<dbReference type="GeneTree" id="ENSGT00940000174859"/>
<protein>
    <recommendedName>
        <fullName evidence="3">Insulin-like 3</fullName>
    </recommendedName>
    <alternativeName>
        <fullName evidence="10">Leydig insulin-like peptide</fullName>
    </alternativeName>
    <alternativeName>
        <fullName evidence="9">Relaxin-like factor</fullName>
    </alternativeName>
</protein>
<evidence type="ECO:0000256" key="7">
    <source>
        <dbReference type="ARBA" id="ARBA00023157"/>
    </source>
</evidence>
<proteinExistence type="inferred from homology"/>
<keyword evidence="6 11" id="KW-0732">Signal</keyword>
<evidence type="ECO:0000313" key="13">
    <source>
        <dbReference type="Ensembl" id="ENSELUP00000096686.1"/>
    </source>
</evidence>
<comment type="subcellular location">
    <subcellularLocation>
        <location evidence="1">Secreted</location>
    </subcellularLocation>
</comment>
<feature type="signal peptide" evidence="11">
    <location>
        <begin position="1"/>
        <end position="22"/>
    </location>
</feature>
<dbReference type="GO" id="GO:0007193">
    <property type="term" value="P:adenylate cyclase-inhibiting G protein-coupled receptor signaling pathway"/>
    <property type="evidence" value="ECO:0007669"/>
    <property type="project" value="TreeGrafter"/>
</dbReference>
<dbReference type="CTD" id="3640"/>
<name>A0AAY5L6L7_ESOLU</name>
<dbReference type="SMART" id="SM00078">
    <property type="entry name" value="IlGF"/>
    <property type="match status" value="1"/>
</dbReference>
<dbReference type="Proteomes" id="UP000265140">
    <property type="component" value="Chromosome 3"/>
</dbReference>
<dbReference type="CDD" id="cd00101">
    <property type="entry name" value="IlGF_like"/>
    <property type="match status" value="1"/>
</dbReference>
<dbReference type="GO" id="GO:0001664">
    <property type="term" value="F:G protein-coupled receptor binding"/>
    <property type="evidence" value="ECO:0007669"/>
    <property type="project" value="TreeGrafter"/>
</dbReference>
<accession>A0AAY5L6L7</accession>
<evidence type="ECO:0000256" key="8">
    <source>
        <dbReference type="ARBA" id="ARBA00025288"/>
    </source>
</evidence>
<dbReference type="InterPro" id="IPR022353">
    <property type="entry name" value="Insulin_CS"/>
</dbReference>
<dbReference type="InterPro" id="IPR043387">
    <property type="entry name" value="INSL3/INSL4"/>
</dbReference>
<dbReference type="GeneID" id="105024263"/>
<feature type="domain" description="Insulin-like" evidence="12">
    <location>
        <begin position="27"/>
        <end position="156"/>
    </location>
</feature>
<evidence type="ECO:0000256" key="3">
    <source>
        <dbReference type="ARBA" id="ARBA00014427"/>
    </source>
</evidence>
<dbReference type="KEGG" id="els:105024263"/>
<keyword evidence="14" id="KW-1185">Reference proteome</keyword>
<sequence>MDAKCLLSLVVVVGLGMHATQGQDARVKLCGREFIRMVVTSCGSSRLKRSTPDLGQHRTILDWLNSDQFANMKTSETEVVRDVATPRDHQDTTGGLNGDQLTHLGFPSMPQQLQGDVESSTIPLVYTVPSRTRRDAGPAGVCCRSGCTLSELVQYC</sequence>
<evidence type="ECO:0000256" key="4">
    <source>
        <dbReference type="ARBA" id="ARBA00022525"/>
    </source>
</evidence>
<keyword evidence="5" id="KW-0165">Cleavage on pair of basic residues</keyword>
<dbReference type="PANTHER" id="PTHR10423:SF3">
    <property type="entry name" value="INSULIN-LIKE 3"/>
    <property type="match status" value="1"/>
</dbReference>
<dbReference type="SUPFAM" id="SSF56994">
    <property type="entry name" value="Insulin-like"/>
    <property type="match status" value="1"/>
</dbReference>
<reference evidence="13" key="2">
    <citation type="submission" date="2025-08" db="UniProtKB">
        <authorList>
            <consortium name="Ensembl"/>
        </authorList>
    </citation>
    <scope>IDENTIFICATION</scope>
</reference>
<dbReference type="GO" id="GO:0005179">
    <property type="term" value="F:hormone activity"/>
    <property type="evidence" value="ECO:0007669"/>
    <property type="project" value="InterPro"/>
</dbReference>
<dbReference type="InterPro" id="IPR036438">
    <property type="entry name" value="Insulin-like_sf"/>
</dbReference>
<keyword evidence="7" id="KW-1015">Disulfide bond</keyword>
<dbReference type="InterPro" id="IPR016179">
    <property type="entry name" value="Insulin-like"/>
</dbReference>
<dbReference type="Gene3D" id="1.10.100.10">
    <property type="entry name" value="Insulin-like"/>
    <property type="match status" value="1"/>
</dbReference>
<feature type="chain" id="PRO_5044247824" description="Insulin-like 3" evidence="11">
    <location>
        <begin position="23"/>
        <end position="156"/>
    </location>
</feature>
<evidence type="ECO:0000259" key="12">
    <source>
        <dbReference type="SMART" id="SM00078"/>
    </source>
</evidence>
<dbReference type="PROSITE" id="PS00262">
    <property type="entry name" value="INSULIN"/>
    <property type="match status" value="1"/>
</dbReference>
<evidence type="ECO:0000256" key="9">
    <source>
        <dbReference type="ARBA" id="ARBA00032209"/>
    </source>
</evidence>
<reference evidence="13 14" key="1">
    <citation type="submission" date="2020-02" db="EMBL/GenBank/DDBJ databases">
        <title>Esox lucius (northern pike) genome, fEsoLuc1, primary haplotype.</title>
        <authorList>
            <person name="Myers G."/>
            <person name="Karagic N."/>
            <person name="Meyer A."/>
            <person name="Pippel M."/>
            <person name="Reichard M."/>
            <person name="Winkler S."/>
            <person name="Tracey A."/>
            <person name="Sims Y."/>
            <person name="Howe K."/>
            <person name="Rhie A."/>
            <person name="Formenti G."/>
            <person name="Durbin R."/>
            <person name="Fedrigo O."/>
            <person name="Jarvis E.D."/>
        </authorList>
    </citation>
    <scope>NUCLEOTIDE SEQUENCE [LARGE SCALE GENOMIC DNA]</scope>
</reference>
<evidence type="ECO:0000256" key="6">
    <source>
        <dbReference type="ARBA" id="ARBA00022729"/>
    </source>
</evidence>
<evidence type="ECO:0000313" key="14">
    <source>
        <dbReference type="Proteomes" id="UP000265140"/>
    </source>
</evidence>
<dbReference type="GO" id="GO:0005615">
    <property type="term" value="C:extracellular space"/>
    <property type="evidence" value="ECO:0007669"/>
    <property type="project" value="TreeGrafter"/>
</dbReference>
<evidence type="ECO:0000256" key="5">
    <source>
        <dbReference type="ARBA" id="ARBA00022685"/>
    </source>
</evidence>
<keyword evidence="4" id="KW-0964">Secreted</keyword>
<dbReference type="RefSeq" id="XP_010892412.2">
    <property type="nucleotide sequence ID" value="XM_010894110.3"/>
</dbReference>
<dbReference type="PANTHER" id="PTHR10423">
    <property type="entry name" value="INSULIN-LIKE 3"/>
    <property type="match status" value="1"/>
</dbReference>
<evidence type="ECO:0000256" key="1">
    <source>
        <dbReference type="ARBA" id="ARBA00004613"/>
    </source>
</evidence>
<evidence type="ECO:0000256" key="10">
    <source>
        <dbReference type="ARBA" id="ARBA00032881"/>
    </source>
</evidence>
<reference evidence="13" key="3">
    <citation type="submission" date="2025-09" db="UniProtKB">
        <authorList>
            <consortium name="Ensembl"/>
        </authorList>
    </citation>
    <scope>IDENTIFICATION</scope>
</reference>
<comment type="function">
    <text evidence="8">Seems to play a role in testicular function. May be a trophic hormone with a role in testicular descent in fetal life. Is a ligand for LGR8 receptor.</text>
</comment>
<organism evidence="13 14">
    <name type="scientific">Esox lucius</name>
    <name type="common">Northern pike</name>
    <dbReference type="NCBI Taxonomy" id="8010"/>
    <lineage>
        <taxon>Eukaryota</taxon>
        <taxon>Metazoa</taxon>
        <taxon>Chordata</taxon>
        <taxon>Craniata</taxon>
        <taxon>Vertebrata</taxon>
        <taxon>Euteleostomi</taxon>
        <taxon>Actinopterygii</taxon>
        <taxon>Neopterygii</taxon>
        <taxon>Teleostei</taxon>
        <taxon>Protacanthopterygii</taxon>
        <taxon>Esociformes</taxon>
        <taxon>Esocidae</taxon>
        <taxon>Esox</taxon>
    </lineage>
</organism>
<comment type="similarity">
    <text evidence="2">Belongs to the insulin family.</text>
</comment>
<dbReference type="Ensembl" id="ENSELUT00000087956.1">
    <property type="protein sequence ID" value="ENSELUP00000096686.1"/>
    <property type="gene ID" value="ENSELUG00000039398.1"/>
</dbReference>
<evidence type="ECO:0000256" key="11">
    <source>
        <dbReference type="SAM" id="SignalP"/>
    </source>
</evidence>
<dbReference type="AlphaFoldDB" id="A0AAY5L6L7"/>
<evidence type="ECO:0000256" key="2">
    <source>
        <dbReference type="ARBA" id="ARBA00009034"/>
    </source>
</evidence>